<dbReference type="GO" id="GO:0031176">
    <property type="term" value="F:endo-1,4-beta-xylanase activity"/>
    <property type="evidence" value="ECO:0007669"/>
    <property type="project" value="UniProtKB-ARBA"/>
</dbReference>
<dbReference type="PANTHER" id="PTHR31490:SF2">
    <property type="entry name" value="GLYCOSYL HYDROLASE FAMILY 10 PROTEIN"/>
    <property type="match status" value="1"/>
</dbReference>
<feature type="region of interest" description="Disordered" evidence="5">
    <location>
        <begin position="64"/>
        <end position="83"/>
    </location>
</feature>
<dbReference type="Proteomes" id="UP001055439">
    <property type="component" value="Chromosome 8"/>
</dbReference>
<dbReference type="GO" id="GO:0016020">
    <property type="term" value="C:membrane"/>
    <property type="evidence" value="ECO:0007669"/>
    <property type="project" value="InterPro"/>
</dbReference>
<dbReference type="Gene3D" id="3.20.20.80">
    <property type="entry name" value="Glycosidases"/>
    <property type="match status" value="1"/>
</dbReference>
<feature type="compositionally biased region" description="Polar residues" evidence="5">
    <location>
        <begin position="72"/>
        <end position="83"/>
    </location>
</feature>
<dbReference type="Pfam" id="PF00331">
    <property type="entry name" value="Glyco_hydro_10"/>
    <property type="match status" value="1"/>
</dbReference>
<reference evidence="7" key="1">
    <citation type="submission" date="2022-05" db="EMBL/GenBank/DDBJ databases">
        <title>The Musa troglodytarum L. genome provides insights into the mechanism of non-climacteric behaviour and enrichment of carotenoids.</title>
        <authorList>
            <person name="Wang J."/>
        </authorList>
    </citation>
    <scope>NUCLEOTIDE SEQUENCE</scope>
    <source>
        <tissue evidence="7">Leaf</tissue>
    </source>
</reference>
<dbReference type="PANTHER" id="PTHR31490">
    <property type="entry name" value="GLYCOSYL HYDROLASE"/>
    <property type="match status" value="1"/>
</dbReference>
<feature type="region of interest" description="Disordered" evidence="5">
    <location>
        <begin position="709"/>
        <end position="732"/>
    </location>
</feature>
<comment type="similarity">
    <text evidence="1">Belongs to the glycosyl hydrolase 10 (cellulase F) family.</text>
</comment>
<dbReference type="InterPro" id="IPR002994">
    <property type="entry name" value="Surf1/Shy1"/>
</dbReference>
<dbReference type="SUPFAM" id="SSF49785">
    <property type="entry name" value="Galactose-binding domain-like"/>
    <property type="match status" value="1"/>
</dbReference>
<evidence type="ECO:0000256" key="3">
    <source>
        <dbReference type="ARBA" id="ARBA00023277"/>
    </source>
</evidence>
<dbReference type="GO" id="GO:0000272">
    <property type="term" value="P:polysaccharide catabolic process"/>
    <property type="evidence" value="ECO:0007669"/>
    <property type="project" value="UniProtKB-KW"/>
</dbReference>
<evidence type="ECO:0000259" key="6">
    <source>
        <dbReference type="SMART" id="SM00633"/>
    </source>
</evidence>
<name>A0A9E7I378_9LILI</name>
<keyword evidence="2" id="KW-0378">Hydrolase</keyword>
<keyword evidence="4" id="KW-0624">Polysaccharide degradation</keyword>
<organism evidence="7 8">
    <name type="scientific">Musa troglodytarum</name>
    <name type="common">fe'i banana</name>
    <dbReference type="NCBI Taxonomy" id="320322"/>
    <lineage>
        <taxon>Eukaryota</taxon>
        <taxon>Viridiplantae</taxon>
        <taxon>Streptophyta</taxon>
        <taxon>Embryophyta</taxon>
        <taxon>Tracheophyta</taxon>
        <taxon>Spermatophyta</taxon>
        <taxon>Magnoliopsida</taxon>
        <taxon>Liliopsida</taxon>
        <taxon>Zingiberales</taxon>
        <taxon>Musaceae</taxon>
        <taxon>Musa</taxon>
    </lineage>
</organism>
<evidence type="ECO:0000313" key="7">
    <source>
        <dbReference type="EMBL" id="URE41837.1"/>
    </source>
</evidence>
<dbReference type="Pfam" id="PF02104">
    <property type="entry name" value="SURF1"/>
    <property type="match status" value="1"/>
</dbReference>
<dbReference type="Gene3D" id="2.60.120.260">
    <property type="entry name" value="Galactose-binding domain-like"/>
    <property type="match status" value="1"/>
</dbReference>
<evidence type="ECO:0000256" key="5">
    <source>
        <dbReference type="SAM" id="MobiDB-lite"/>
    </source>
</evidence>
<gene>
    <name evidence="7" type="ORF">MUK42_20133</name>
</gene>
<protein>
    <recommendedName>
        <fullName evidence="6">GH10 domain-containing protein</fullName>
    </recommendedName>
</protein>
<dbReference type="InterPro" id="IPR008979">
    <property type="entry name" value="Galactose-bd-like_sf"/>
</dbReference>
<keyword evidence="3" id="KW-0119">Carbohydrate metabolism</keyword>
<dbReference type="AlphaFoldDB" id="A0A9E7I378"/>
<keyword evidence="8" id="KW-1185">Reference proteome</keyword>
<accession>A0A9E7I378</accession>
<dbReference type="InterPro" id="IPR017853">
    <property type="entry name" value="GH"/>
</dbReference>
<dbReference type="CDD" id="cd06662">
    <property type="entry name" value="SURF1"/>
    <property type="match status" value="1"/>
</dbReference>
<evidence type="ECO:0000313" key="8">
    <source>
        <dbReference type="Proteomes" id="UP001055439"/>
    </source>
</evidence>
<proteinExistence type="inferred from homology"/>
<dbReference type="InterPro" id="IPR001000">
    <property type="entry name" value="GH10_dom"/>
</dbReference>
<feature type="domain" description="GH10" evidence="6">
    <location>
        <begin position="318"/>
        <end position="567"/>
    </location>
</feature>
<dbReference type="SUPFAM" id="SSF51445">
    <property type="entry name" value="(Trans)glycosidases"/>
    <property type="match status" value="1"/>
</dbReference>
<evidence type="ECO:0000256" key="1">
    <source>
        <dbReference type="ARBA" id="ARBA00007495"/>
    </source>
</evidence>
<dbReference type="OrthoDB" id="3055998at2759"/>
<dbReference type="EMBL" id="CP097510">
    <property type="protein sequence ID" value="URE41837.1"/>
    <property type="molecule type" value="Genomic_DNA"/>
</dbReference>
<sequence>MAKLTAKAFQTEFFTEGCHKAAIDHGTGLSIGAVSTCETQFSPSRRSIKSRLQPIPRARWSSLIQNGKGFNPDSSGRELSTNPRMTSSSICLAEPPRAQYGGGIVRNPEFNDGLKGWSVFGFGQIAERTSDTGNRFLATDRRSLSHQSMSQKVYLQRGMLYTFSAWLQVDQGNTTVTAIFETAKDGLVPVGAVEARSGCWSMLKGGLTAKSSGPAEFLFESKNTSVEIWVDSVSLQPFTEDQWRAHQAESINKVRKKTVAIRAVDANGHALPGASVSIQQTRSGFPLGCALKNTILQSSEYQSWFAARFTVTTFTNEMKWYSNEPVEGKETYADADAMLAFSKQHGIAVRGHNVVWDNRQYVQNWVQSLPTQKLREAVNRKFNSVMTRYRGQVIAWDVVNENVHFSYFESKLGENASSIFYQQAHQLDPHALMFLNEFNTLEVPVDGKSTPAKYLQKLQQIQSFGNLSRMAIGLEGHFGTPDISYMRAALDTLAGANVPIWLTEVDVTHSNQSKHLEDILREAHSHPAVQGIVIFGVWNPKGCFSRMCLTDVNFKNLPTGDVVDKLLSEWRTHNVAATTDADGLHRAELFHGEYKITINHPSSNSSSVRSLTVDSASQNNNVLTVMGKMSIKWANRTPMGLELRCKWFNPEIEAFNKVMLALRPQVEHIVSAGDASFFFHMAASLSKTLRLKRSLLSVLSSPRLTPLSAFSSSDAPPPPPTYAAASAGSRSQEKERGKWSKALLFLPGAITFGLGTWQLFRRQEKIEMLDYRTKRLEMEPLKWNELSSSDHDFNSLEFRKVICEGDFDESKSVYVGPRSRSISGVTENGFYVITPLVPRITGPGSVQLPVLVNRGWVPRGWRKKLENSENSGRSSTPKIVDAKQIEGSAWWKFWSKESTVTKVEENSTAPTRVIGVVRGSEKPSIFVPENDPSTGQWFYVDVPMIARACGVPDNTLYIEDINEDVSASNPYPIPKDVNTLIRHSVMPQDHLNYTFTWYVSLMA</sequence>
<dbReference type="InterPro" id="IPR044846">
    <property type="entry name" value="GH10"/>
</dbReference>
<dbReference type="SMART" id="SM00633">
    <property type="entry name" value="Glyco_10"/>
    <property type="match status" value="1"/>
</dbReference>
<evidence type="ECO:0000256" key="4">
    <source>
        <dbReference type="ARBA" id="ARBA00023326"/>
    </source>
</evidence>
<evidence type="ECO:0000256" key="2">
    <source>
        <dbReference type="ARBA" id="ARBA00022801"/>
    </source>
</evidence>